<feature type="compositionally biased region" description="Acidic residues" evidence="1">
    <location>
        <begin position="18"/>
        <end position="29"/>
    </location>
</feature>
<organism evidence="2">
    <name type="scientific">marine sediment metagenome</name>
    <dbReference type="NCBI Taxonomy" id="412755"/>
    <lineage>
        <taxon>unclassified sequences</taxon>
        <taxon>metagenomes</taxon>
        <taxon>ecological metagenomes</taxon>
    </lineage>
</organism>
<evidence type="ECO:0000313" key="2">
    <source>
        <dbReference type="EMBL" id="KKL90571.1"/>
    </source>
</evidence>
<reference evidence="2" key="1">
    <citation type="journal article" date="2015" name="Nature">
        <title>Complex archaea that bridge the gap between prokaryotes and eukaryotes.</title>
        <authorList>
            <person name="Spang A."/>
            <person name="Saw J.H."/>
            <person name="Jorgensen S.L."/>
            <person name="Zaremba-Niedzwiedzka K."/>
            <person name="Martijn J."/>
            <person name="Lind A.E."/>
            <person name="van Eijk R."/>
            <person name="Schleper C."/>
            <person name="Guy L."/>
            <person name="Ettema T.J."/>
        </authorList>
    </citation>
    <scope>NUCLEOTIDE SEQUENCE</scope>
</reference>
<name>A0A0F9GJ68_9ZZZZ</name>
<feature type="region of interest" description="Disordered" evidence="1">
    <location>
        <begin position="1"/>
        <end position="47"/>
    </location>
</feature>
<sequence length="47" mass="5159">MTVETPANPLPDDKVEGDSAETEIWDDNDTPPGIDPRTGEDHRPEAK</sequence>
<protein>
    <submittedName>
        <fullName evidence="2">Uncharacterized protein</fullName>
    </submittedName>
</protein>
<dbReference type="EMBL" id="LAZR01019973">
    <property type="protein sequence ID" value="KKL90571.1"/>
    <property type="molecule type" value="Genomic_DNA"/>
</dbReference>
<evidence type="ECO:0000256" key="1">
    <source>
        <dbReference type="SAM" id="MobiDB-lite"/>
    </source>
</evidence>
<accession>A0A0F9GJ68</accession>
<gene>
    <name evidence="2" type="ORF">LCGC14_1903340</name>
</gene>
<comment type="caution">
    <text evidence="2">The sequence shown here is derived from an EMBL/GenBank/DDBJ whole genome shotgun (WGS) entry which is preliminary data.</text>
</comment>
<feature type="compositionally biased region" description="Basic and acidic residues" evidence="1">
    <location>
        <begin position="37"/>
        <end position="47"/>
    </location>
</feature>
<proteinExistence type="predicted"/>
<dbReference type="AlphaFoldDB" id="A0A0F9GJ68"/>